<protein>
    <recommendedName>
        <fullName evidence="2 5">peptidylprolyl isomerase</fullName>
        <ecNumber evidence="2 5">5.2.1.8</ecNumber>
    </recommendedName>
</protein>
<evidence type="ECO:0000313" key="7">
    <source>
        <dbReference type="EMBL" id="CAE0695854.1"/>
    </source>
</evidence>
<dbReference type="Proteomes" id="UP000789595">
    <property type="component" value="Unassembled WGS sequence"/>
</dbReference>
<keyword evidence="3 5" id="KW-0697">Rotamase</keyword>
<evidence type="ECO:0000259" key="6">
    <source>
        <dbReference type="PROSITE" id="PS50059"/>
    </source>
</evidence>
<sequence>MAALTEKFKRGVEVDTTCATAQPGDGATFPKKNDTLRMHYTGTLAKDGSKFDSSRDRDKPFEFTIGTGQVIKGWDEGVMKLSLGQRATLKISSDYGYGEKGHPPVIPEDADLVFDVEVLAINGKKAFYTADEFDRYVTKLESWRAAQLEKFDAKEAFREKKTAKHGDRAGFEAWLAGEVEKNKGAVRVR</sequence>
<evidence type="ECO:0000313" key="9">
    <source>
        <dbReference type="EMBL" id="CAE0695859.1"/>
    </source>
</evidence>
<reference evidence="7" key="1">
    <citation type="submission" date="2021-01" db="EMBL/GenBank/DDBJ databases">
        <authorList>
            <person name="Corre E."/>
            <person name="Pelletier E."/>
            <person name="Niang G."/>
            <person name="Scheremetjew M."/>
            <person name="Finn R."/>
            <person name="Kale V."/>
            <person name="Holt S."/>
            <person name="Cochrane G."/>
            <person name="Meng A."/>
            <person name="Brown T."/>
            <person name="Cohen L."/>
        </authorList>
    </citation>
    <scope>NUCLEOTIDE SEQUENCE</scope>
    <source>
        <strain evidence="7">CCMP1756</strain>
    </source>
</reference>
<dbReference type="InterPro" id="IPR046357">
    <property type="entry name" value="PPIase_dom_sf"/>
</dbReference>
<dbReference type="AlphaFoldDB" id="A0A6S8UV96"/>
<proteinExistence type="predicted"/>
<dbReference type="EMBL" id="HBIW01013150">
    <property type="protein sequence ID" value="CAE0695859.1"/>
    <property type="molecule type" value="Transcribed_RNA"/>
</dbReference>
<dbReference type="Pfam" id="PF00254">
    <property type="entry name" value="FKBP_C"/>
    <property type="match status" value="1"/>
</dbReference>
<gene>
    <name evidence="7" type="ORF">PCAL00307_LOCUS11290</name>
    <name evidence="8" type="ORF">PCAL00307_LOCUS11292</name>
    <name evidence="9" type="ORF">PCAL00307_LOCUS11295</name>
    <name evidence="10" type="ORF">PECAL_5P02700</name>
</gene>
<dbReference type="InterPro" id="IPR050689">
    <property type="entry name" value="FKBP-type_PPIase"/>
</dbReference>
<reference evidence="10" key="2">
    <citation type="submission" date="2021-11" db="EMBL/GenBank/DDBJ databases">
        <authorList>
            <consortium name="Genoscope - CEA"/>
            <person name="William W."/>
        </authorList>
    </citation>
    <scope>NUCLEOTIDE SEQUENCE</scope>
</reference>
<dbReference type="PANTHER" id="PTHR10516">
    <property type="entry name" value="PEPTIDYL-PROLYL CIS-TRANS ISOMERASE"/>
    <property type="match status" value="1"/>
</dbReference>
<evidence type="ECO:0000256" key="5">
    <source>
        <dbReference type="PROSITE-ProRule" id="PRU00277"/>
    </source>
</evidence>
<dbReference type="GO" id="GO:0003755">
    <property type="term" value="F:peptidyl-prolyl cis-trans isomerase activity"/>
    <property type="evidence" value="ECO:0007669"/>
    <property type="project" value="UniProtKB-KW"/>
</dbReference>
<dbReference type="Gene3D" id="3.10.50.40">
    <property type="match status" value="1"/>
</dbReference>
<dbReference type="OrthoDB" id="1902587at2759"/>
<evidence type="ECO:0000313" key="8">
    <source>
        <dbReference type="EMBL" id="CAE0695856.1"/>
    </source>
</evidence>
<dbReference type="EMBL" id="CAKKNE010000005">
    <property type="protein sequence ID" value="CAH0375731.1"/>
    <property type="molecule type" value="Genomic_DNA"/>
</dbReference>
<keyword evidence="11" id="KW-1185">Reference proteome</keyword>
<dbReference type="EMBL" id="HBIW01013147">
    <property type="protein sequence ID" value="CAE0695856.1"/>
    <property type="molecule type" value="Transcribed_RNA"/>
</dbReference>
<evidence type="ECO:0000256" key="2">
    <source>
        <dbReference type="ARBA" id="ARBA00013194"/>
    </source>
</evidence>
<dbReference type="PROSITE" id="PS50059">
    <property type="entry name" value="FKBP_PPIASE"/>
    <property type="match status" value="1"/>
</dbReference>
<keyword evidence="4 5" id="KW-0413">Isomerase</keyword>
<dbReference type="PANTHER" id="PTHR10516:SF443">
    <property type="entry name" value="FK506-BINDING PROTEIN 59-RELATED"/>
    <property type="match status" value="1"/>
</dbReference>
<feature type="domain" description="PPIase FKBP-type" evidence="6">
    <location>
        <begin position="33"/>
        <end position="122"/>
    </location>
</feature>
<evidence type="ECO:0000256" key="3">
    <source>
        <dbReference type="ARBA" id="ARBA00023110"/>
    </source>
</evidence>
<comment type="catalytic activity">
    <reaction evidence="1 5">
        <text>[protein]-peptidylproline (omega=180) = [protein]-peptidylproline (omega=0)</text>
        <dbReference type="Rhea" id="RHEA:16237"/>
        <dbReference type="Rhea" id="RHEA-COMP:10747"/>
        <dbReference type="Rhea" id="RHEA-COMP:10748"/>
        <dbReference type="ChEBI" id="CHEBI:83833"/>
        <dbReference type="ChEBI" id="CHEBI:83834"/>
        <dbReference type="EC" id="5.2.1.8"/>
    </reaction>
</comment>
<evidence type="ECO:0000256" key="4">
    <source>
        <dbReference type="ARBA" id="ARBA00023235"/>
    </source>
</evidence>
<dbReference type="EC" id="5.2.1.8" evidence="2 5"/>
<evidence type="ECO:0000313" key="10">
    <source>
        <dbReference type="EMBL" id="CAH0375731.1"/>
    </source>
</evidence>
<dbReference type="GO" id="GO:0005737">
    <property type="term" value="C:cytoplasm"/>
    <property type="evidence" value="ECO:0007669"/>
    <property type="project" value="TreeGrafter"/>
</dbReference>
<evidence type="ECO:0000256" key="1">
    <source>
        <dbReference type="ARBA" id="ARBA00000971"/>
    </source>
</evidence>
<dbReference type="SUPFAM" id="SSF54534">
    <property type="entry name" value="FKBP-like"/>
    <property type="match status" value="1"/>
</dbReference>
<dbReference type="FunFam" id="3.10.50.40:FF:000025">
    <property type="entry name" value="Peptidylprolyl isomerase"/>
    <property type="match status" value="1"/>
</dbReference>
<dbReference type="EMBL" id="HBIW01013145">
    <property type="protein sequence ID" value="CAE0695854.1"/>
    <property type="molecule type" value="Transcribed_RNA"/>
</dbReference>
<organism evidence="7">
    <name type="scientific">Pelagomonas calceolata</name>
    <dbReference type="NCBI Taxonomy" id="35677"/>
    <lineage>
        <taxon>Eukaryota</taxon>
        <taxon>Sar</taxon>
        <taxon>Stramenopiles</taxon>
        <taxon>Ochrophyta</taxon>
        <taxon>Pelagophyceae</taxon>
        <taxon>Pelagomonadales</taxon>
        <taxon>Pelagomonadaceae</taxon>
        <taxon>Pelagomonas</taxon>
    </lineage>
</organism>
<dbReference type="InterPro" id="IPR001179">
    <property type="entry name" value="PPIase_FKBP_dom"/>
</dbReference>
<evidence type="ECO:0000313" key="11">
    <source>
        <dbReference type="Proteomes" id="UP000789595"/>
    </source>
</evidence>
<name>A0A6S8UV96_9STRA</name>
<accession>A0A6S8UV96</accession>